<dbReference type="Pfam" id="PF16911">
    <property type="entry name" value="PapA_C"/>
    <property type="match status" value="1"/>
</dbReference>
<evidence type="ECO:0000256" key="2">
    <source>
        <dbReference type="ARBA" id="ARBA00000625"/>
    </source>
</evidence>
<name>A0AB33AA14_9MYCO</name>
<evidence type="ECO:0000256" key="7">
    <source>
        <dbReference type="ARBA" id="ARBA00022516"/>
    </source>
</evidence>
<organism evidence="15 16">
    <name type="scientific">Mycobacteroides abscessus subsp. bolletii 50594</name>
    <dbReference type="NCBI Taxonomy" id="1303024"/>
    <lineage>
        <taxon>Bacteria</taxon>
        <taxon>Bacillati</taxon>
        <taxon>Actinomycetota</taxon>
        <taxon>Actinomycetes</taxon>
        <taxon>Mycobacteriales</taxon>
        <taxon>Mycobacteriaceae</taxon>
        <taxon>Mycobacteroides</taxon>
        <taxon>Mycobacteroides abscessus</taxon>
    </lineage>
</organism>
<dbReference type="Proteomes" id="UP000013961">
    <property type="component" value="Chromosome"/>
</dbReference>
<comment type="catalytic activity">
    <reaction evidence="1">
        <text>2 a mycocerosyl-[mycocerosic acid synthase] + a phthiocerol = a dimycocerosyl phthiocerol + 2 holo-[mycocerosic acid synthase].</text>
        <dbReference type="EC" id="2.3.1.282"/>
    </reaction>
</comment>
<evidence type="ECO:0000259" key="13">
    <source>
        <dbReference type="Pfam" id="PF00668"/>
    </source>
</evidence>
<evidence type="ECO:0000256" key="3">
    <source>
        <dbReference type="ARBA" id="ARBA00001907"/>
    </source>
</evidence>
<dbReference type="EC" id="2.3.1.282" evidence="5"/>
<reference evidence="15 16" key="1">
    <citation type="journal article" date="2013" name="Genome Announc.">
        <title>Complete Genome Sequence of Mycobacterium massiliense Clinical Strain Asan 50594, Belonging to the Type II Genotype.</title>
        <authorList>
            <person name="Kim B.J."/>
            <person name="Kim B.R."/>
            <person name="Hong S.H."/>
            <person name="Seok S.H."/>
            <person name="Kook Y.H."/>
            <person name="Kim B.J."/>
        </authorList>
    </citation>
    <scope>NUCLEOTIDE SEQUENCE [LARGE SCALE GENOMIC DNA]</scope>
    <source>
        <strain evidence="15 16">50594</strain>
    </source>
</reference>
<evidence type="ECO:0000259" key="14">
    <source>
        <dbReference type="Pfam" id="PF16911"/>
    </source>
</evidence>
<feature type="domain" description="Phthiocerol/phthiodiolone dimycocerosyl transferase C-terminal" evidence="14">
    <location>
        <begin position="235"/>
        <end position="390"/>
    </location>
</feature>
<keyword evidence="9" id="KW-0012">Acyltransferase</keyword>
<evidence type="ECO:0000256" key="8">
    <source>
        <dbReference type="ARBA" id="ARBA00022679"/>
    </source>
</evidence>
<evidence type="ECO:0000313" key="15">
    <source>
        <dbReference type="EMBL" id="AGM28622.1"/>
    </source>
</evidence>
<accession>A0AB33AA14</accession>
<gene>
    <name evidence="15" type="ORF">MASS_2020</name>
</gene>
<comment type="catalytic activity">
    <reaction evidence="2">
        <text>2 a mycocerosyl-[mycocerosic acid synthase] + a phenolphthiocerol = a dimycocerosyl phenolphthiocerol + 2 holo-[mycocerosic acid synthase].</text>
        <dbReference type="EC" id="2.3.1.282"/>
    </reaction>
</comment>
<keyword evidence="8" id="KW-0808">Transferase</keyword>
<dbReference type="InterPro" id="IPR023213">
    <property type="entry name" value="CAT-like_dom_sf"/>
</dbReference>
<dbReference type="Gene3D" id="3.30.559.30">
    <property type="entry name" value="Nonribosomal peptide synthetase, condensation domain"/>
    <property type="match status" value="1"/>
</dbReference>
<evidence type="ECO:0000256" key="9">
    <source>
        <dbReference type="ARBA" id="ARBA00023315"/>
    </source>
</evidence>
<comment type="similarity">
    <text evidence="4">Belongs to the acyltransferase PapA5 family.</text>
</comment>
<dbReference type="Gene3D" id="3.30.559.10">
    <property type="entry name" value="Chloramphenicol acetyltransferase-like domain"/>
    <property type="match status" value="1"/>
</dbReference>
<dbReference type="EMBL" id="CP004374">
    <property type="protein sequence ID" value="AGM28622.1"/>
    <property type="molecule type" value="Genomic_DNA"/>
</dbReference>
<dbReference type="GO" id="GO:0008610">
    <property type="term" value="P:lipid biosynthetic process"/>
    <property type="evidence" value="ECO:0007669"/>
    <property type="project" value="UniProtKB-ARBA"/>
</dbReference>
<feature type="domain" description="Condensation" evidence="13">
    <location>
        <begin position="54"/>
        <end position="182"/>
    </location>
</feature>
<sequence>MRTPCVTGSIAEKGGNVTDTRPYQDPADAPGTLIRSLSRLEAYFTFGYGHFGGHSMLISGELDIQALNDTFIEIQLRHESLRSVIHKDGQIPQFVVGHQPPRPIRIFEGEDLYTRPTGRQAAFDQTQQLVYVDLLTGEDHARVTFFLHHAIADGRHGSALLNEFWNLYVQRVEEGRFPPAGTQRFAQSGEYFLNRTQYPGADPTVKADEALHAPLWDEAALAQKVPPPREPALANQITLEKLGRASLARLSHVESISINSLVSAALIRAHVRSGYPVPIYFYPVDLRDCVTPPVGPTEATNLFSNAWFGDNEIGPDLVTLARKIHIQLDRDLTEGTIHRTRVRNEPTPLLSDKSFTGAVHATHLGRIRIPRLPGNVLVRDITPCFASALGPAMYSFLYGREVTVYTIDSLNQRLRVGFLAGNHEKSDELLGHVEDELTAATGTRI</sequence>
<evidence type="ECO:0000256" key="5">
    <source>
        <dbReference type="ARBA" id="ARBA00012866"/>
    </source>
</evidence>
<dbReference type="Pfam" id="PF00668">
    <property type="entry name" value="Condensation"/>
    <property type="match status" value="1"/>
</dbReference>
<evidence type="ECO:0000256" key="1">
    <source>
        <dbReference type="ARBA" id="ARBA00000026"/>
    </source>
</evidence>
<dbReference type="InterPro" id="IPR001242">
    <property type="entry name" value="Condensation_dom"/>
</dbReference>
<keyword evidence="7" id="KW-0444">Lipid biosynthesis</keyword>
<dbReference type="NCBIfam" id="NF006787">
    <property type="entry name" value="PRK09294.1-1"/>
    <property type="match status" value="1"/>
</dbReference>
<dbReference type="SUPFAM" id="SSF52777">
    <property type="entry name" value="CoA-dependent acyltransferases"/>
    <property type="match status" value="2"/>
</dbReference>
<proteinExistence type="inferred from homology"/>
<evidence type="ECO:0000256" key="4">
    <source>
        <dbReference type="ARBA" id="ARBA00006558"/>
    </source>
</evidence>
<dbReference type="KEGG" id="mabb:MASS_2020"/>
<dbReference type="AlphaFoldDB" id="A0AB33AA14"/>
<evidence type="ECO:0000256" key="10">
    <source>
        <dbReference type="ARBA" id="ARBA00030465"/>
    </source>
</evidence>
<evidence type="ECO:0000313" key="16">
    <source>
        <dbReference type="Proteomes" id="UP000013961"/>
    </source>
</evidence>
<dbReference type="InterPro" id="IPR031641">
    <property type="entry name" value="PapA_C"/>
</dbReference>
<evidence type="ECO:0000256" key="11">
    <source>
        <dbReference type="ARBA" id="ARBA00032317"/>
    </source>
</evidence>
<comment type="catalytic activity">
    <reaction evidence="3">
        <text>2 a mycocerosyl-[mycocerosic acid synthase] + a phthiodiolone = a dimycocerosyl phthiodiolone + 2 holo-[mycocerosic acid synthase].</text>
        <dbReference type="EC" id="2.3.1.282"/>
    </reaction>
</comment>
<keyword evidence="7" id="KW-0443">Lipid metabolism</keyword>
<protein>
    <recommendedName>
        <fullName evidence="6">Phthiocerol/phthiodiolone dimycocerosyl transferase</fullName>
        <ecNumber evidence="5">2.3.1.282</ecNumber>
    </recommendedName>
    <alternativeName>
        <fullName evidence="12">Acyltransferase PapA5</fullName>
    </alternativeName>
    <alternativeName>
        <fullName evidence="10">Phthiocerol/phthiodiolone O-acyltransferase</fullName>
    </alternativeName>
    <alternativeName>
        <fullName evidence="11">Polyketide synthase-associated protein A5</fullName>
    </alternativeName>
</protein>
<evidence type="ECO:0000256" key="12">
    <source>
        <dbReference type="ARBA" id="ARBA00033407"/>
    </source>
</evidence>
<dbReference type="GO" id="GO:0016746">
    <property type="term" value="F:acyltransferase activity"/>
    <property type="evidence" value="ECO:0007669"/>
    <property type="project" value="UniProtKB-KW"/>
</dbReference>
<evidence type="ECO:0000256" key="6">
    <source>
        <dbReference type="ARBA" id="ARBA00013449"/>
    </source>
</evidence>